<feature type="compositionally biased region" description="Basic and acidic residues" evidence="6">
    <location>
        <begin position="128"/>
        <end position="137"/>
    </location>
</feature>
<feature type="region of interest" description="Disordered" evidence="6">
    <location>
        <begin position="620"/>
        <end position="640"/>
    </location>
</feature>
<accession>A0A9N9R6U4</accession>
<dbReference type="PROSITE" id="PS50157">
    <property type="entry name" value="ZINC_FINGER_C2H2_2"/>
    <property type="match status" value="2"/>
</dbReference>
<dbReference type="SUPFAM" id="SSF57667">
    <property type="entry name" value="beta-beta-alpha zinc fingers"/>
    <property type="match status" value="2"/>
</dbReference>
<dbReference type="AlphaFoldDB" id="A0A9N9R6U4"/>
<evidence type="ECO:0000256" key="1">
    <source>
        <dbReference type="ARBA" id="ARBA00022723"/>
    </source>
</evidence>
<evidence type="ECO:0000259" key="7">
    <source>
        <dbReference type="PROSITE" id="PS50157"/>
    </source>
</evidence>
<reference evidence="8" key="2">
    <citation type="submission" date="2022-10" db="EMBL/GenBank/DDBJ databases">
        <authorList>
            <consortium name="ENA_rothamsted_submissions"/>
            <consortium name="culmorum"/>
            <person name="King R."/>
        </authorList>
    </citation>
    <scope>NUCLEOTIDE SEQUENCE</scope>
</reference>
<evidence type="ECO:0000256" key="4">
    <source>
        <dbReference type="ARBA" id="ARBA00022833"/>
    </source>
</evidence>
<keyword evidence="1" id="KW-0479">Metal-binding</keyword>
<feature type="compositionally biased region" description="Low complexity" evidence="6">
    <location>
        <begin position="27"/>
        <end position="38"/>
    </location>
</feature>
<feature type="compositionally biased region" description="Basic residues" evidence="6">
    <location>
        <begin position="1223"/>
        <end position="1234"/>
    </location>
</feature>
<dbReference type="InterPro" id="IPR036236">
    <property type="entry name" value="Znf_C2H2_sf"/>
</dbReference>
<feature type="compositionally biased region" description="Acidic residues" evidence="6">
    <location>
        <begin position="1239"/>
        <end position="1248"/>
    </location>
</feature>
<feature type="compositionally biased region" description="Low complexity" evidence="6">
    <location>
        <begin position="107"/>
        <end position="127"/>
    </location>
</feature>
<dbReference type="InterPro" id="IPR013087">
    <property type="entry name" value="Znf_C2H2_type"/>
</dbReference>
<feature type="region of interest" description="Disordered" evidence="6">
    <location>
        <begin position="1209"/>
        <end position="1256"/>
    </location>
</feature>
<dbReference type="Gene3D" id="3.30.160.60">
    <property type="entry name" value="Classic Zinc Finger"/>
    <property type="match status" value="2"/>
</dbReference>
<reference evidence="8" key="1">
    <citation type="submission" date="2021-12" db="EMBL/GenBank/DDBJ databases">
        <authorList>
            <person name="King R."/>
        </authorList>
    </citation>
    <scope>NUCLEOTIDE SEQUENCE</scope>
</reference>
<dbReference type="OrthoDB" id="6077919at2759"/>
<organism evidence="8 9">
    <name type="scientific">Diatraea saccharalis</name>
    <name type="common">sugarcane borer</name>
    <dbReference type="NCBI Taxonomy" id="40085"/>
    <lineage>
        <taxon>Eukaryota</taxon>
        <taxon>Metazoa</taxon>
        <taxon>Ecdysozoa</taxon>
        <taxon>Arthropoda</taxon>
        <taxon>Hexapoda</taxon>
        <taxon>Insecta</taxon>
        <taxon>Pterygota</taxon>
        <taxon>Neoptera</taxon>
        <taxon>Endopterygota</taxon>
        <taxon>Lepidoptera</taxon>
        <taxon>Glossata</taxon>
        <taxon>Ditrysia</taxon>
        <taxon>Pyraloidea</taxon>
        <taxon>Crambidae</taxon>
        <taxon>Crambinae</taxon>
        <taxon>Diatraea</taxon>
    </lineage>
</organism>
<dbReference type="Proteomes" id="UP001153714">
    <property type="component" value="Chromosome 22"/>
</dbReference>
<sequence>MPAKGTKRSRKSRLVPRVCVDTEDDGSQSQMQKTSKSSENSKDIVEASPPIKFSVNIEVEEFSEDPIVCDKVDGIRIEDNINNSFSIKNQESQNIDEKQDDDDNTHGNDNNAHGSDNNTHGNDNNTHGNDDSTHGNDEGTGTHGNDEGTVANDDSIQSDDANDVIINSNDDSQTSTVSTKNATAEKKPKKKKNLLNKIYNMSQHSAKLVKQCKITDEYFFKELDELSKKQLDKADKILAIEARNAWGRIVVSLHSSSWIDRQIQHVIDEWKTWAVSSFVRVEPLMFKCYICEEAWWHLDEFRTHLLNNHECDGVSCSLEITCHESNLIAYIGEEPEFQEFVIDTDCWRCGYDYEFHRRNSKHSDVLYHCKYCQSNFFTCKTHVEHLSSCLEYRKMMKKNNMYKDVIEFYRCFICKMVMTSKTVLRDHYKNYHDVRSDVPMALFTKACSLCSSTYFDKSYHKCPKKTQTQICPHCLQRFPSKIMKDLHEQAMAKNYECRICSDILPSQCMEMMHIVTHSDNFKLLYKCLTCEENIFLLNELSMKQHVVIWHRKKFDKRRNLVEVVVAPAQCVTSTMVEQMDIVTSLSGKFEIVTKPNINGILEVSGLRNLEELYTKKKENKSIDADKSTVSKDDSDVDEPDIKIIEDPNYDMNYDEATEDNVNGNENVDKVVEDTNKDIDSDTVEGNVNTDDVENNVFPFIIHNVRSERVEANVDEAKCDEAASDENVDKGSSSIKLEKDDDIEESIQEVNYIMDKVIKQEPGLENSNANSAETDDYATLLSKVFGGSHCLTASTYANIKQEPSDDDFYEDDIIIWNEKDQIVEMNSPDKQSQIAVIHDEPKTIESDTEKTSPVNSVDTEPKNLKRKVKSVESEPSTSKMKFYNNKKKKCNKCDAVGSTFESIKHISHCSDHYSCTKCNVEFDSIQEYVEHFPRHGYPEDTCPACDTRMTKKMNFAVHIQLHVKQMFLKVQILDKKEKVANIDLLYTCKECKEIVEIELLFIHWEKHLDMSNVSFVKTEISDDMPESTLDRNLLYELKGIVSGIERLHSPIIVLTTDLIAARLLTKTSFTGNEGKVCCVCDREFTRRNDLKRHLIEHLLSDALSCFNKRDGLVCQLCGTKIDKSDPFRRHLRDHAALPVYSCRICSRSFSDSSNFAKHRKTHNFKNLNECKLCHKKFHSVHKLMKHEADQVQNAPVEMGPHVVDTQAEETARRLSDMSRVVQKVSRRPSTHKRKAQKESDLDEREEYDENREAGVFG</sequence>
<evidence type="ECO:0000256" key="3">
    <source>
        <dbReference type="ARBA" id="ARBA00022771"/>
    </source>
</evidence>
<feature type="region of interest" description="Disordered" evidence="6">
    <location>
        <begin position="1"/>
        <end position="50"/>
    </location>
</feature>
<evidence type="ECO:0000313" key="9">
    <source>
        <dbReference type="Proteomes" id="UP001153714"/>
    </source>
</evidence>
<dbReference type="SMART" id="SM00355">
    <property type="entry name" value="ZnF_C2H2"/>
    <property type="match status" value="12"/>
</dbReference>
<keyword evidence="2" id="KW-0677">Repeat</keyword>
<evidence type="ECO:0000313" key="8">
    <source>
        <dbReference type="EMBL" id="CAG9790552.1"/>
    </source>
</evidence>
<gene>
    <name evidence="8" type="ORF">DIATSA_LOCUS8218</name>
</gene>
<feature type="region of interest" description="Disordered" evidence="6">
    <location>
        <begin position="86"/>
        <end position="189"/>
    </location>
</feature>
<dbReference type="PANTHER" id="PTHR24379">
    <property type="entry name" value="KRAB AND ZINC FINGER DOMAIN-CONTAINING"/>
    <property type="match status" value="1"/>
</dbReference>
<feature type="region of interest" description="Disordered" evidence="6">
    <location>
        <begin position="842"/>
        <end position="861"/>
    </location>
</feature>
<keyword evidence="4" id="KW-0862">Zinc</keyword>
<protein>
    <recommendedName>
        <fullName evidence="7">C2H2-type domain-containing protein</fullName>
    </recommendedName>
</protein>
<feature type="domain" description="C2H2-type" evidence="7">
    <location>
        <begin position="1139"/>
        <end position="1166"/>
    </location>
</feature>
<feature type="domain" description="C2H2-type" evidence="7">
    <location>
        <begin position="1074"/>
        <end position="1101"/>
    </location>
</feature>
<proteinExistence type="predicted"/>
<dbReference type="PROSITE" id="PS00028">
    <property type="entry name" value="ZINC_FINGER_C2H2_1"/>
    <property type="match status" value="7"/>
</dbReference>
<keyword evidence="3 5" id="KW-0863">Zinc-finger</keyword>
<feature type="compositionally biased region" description="Basic residues" evidence="6">
    <location>
        <begin position="1"/>
        <end position="14"/>
    </location>
</feature>
<dbReference type="GO" id="GO:0008270">
    <property type="term" value="F:zinc ion binding"/>
    <property type="evidence" value="ECO:0007669"/>
    <property type="project" value="UniProtKB-KW"/>
</dbReference>
<evidence type="ECO:0000256" key="6">
    <source>
        <dbReference type="SAM" id="MobiDB-lite"/>
    </source>
</evidence>
<evidence type="ECO:0000256" key="2">
    <source>
        <dbReference type="ARBA" id="ARBA00022737"/>
    </source>
</evidence>
<keyword evidence="9" id="KW-1185">Reference proteome</keyword>
<name>A0A9N9R6U4_9NEOP</name>
<dbReference type="EMBL" id="OU893353">
    <property type="protein sequence ID" value="CAG9790552.1"/>
    <property type="molecule type" value="Genomic_DNA"/>
</dbReference>
<dbReference type="PANTHER" id="PTHR24379:SF121">
    <property type="entry name" value="C2H2-TYPE DOMAIN-CONTAINING PROTEIN"/>
    <property type="match status" value="1"/>
</dbReference>
<evidence type="ECO:0000256" key="5">
    <source>
        <dbReference type="PROSITE-ProRule" id="PRU00042"/>
    </source>
</evidence>
<feature type="compositionally biased region" description="Polar residues" evidence="6">
    <location>
        <begin position="163"/>
        <end position="182"/>
    </location>
</feature>